<feature type="domain" description="WCX" evidence="3">
    <location>
        <begin position="262"/>
        <end position="311"/>
    </location>
</feature>
<dbReference type="PANTHER" id="PTHR34580:SF3">
    <property type="entry name" value="PROTEIN PAFB"/>
    <property type="match status" value="1"/>
</dbReference>
<accession>A0ABW8KKL8</accession>
<evidence type="ECO:0000313" key="4">
    <source>
        <dbReference type="EMBL" id="MFK2932663.1"/>
    </source>
</evidence>
<dbReference type="InterPro" id="IPR036388">
    <property type="entry name" value="WH-like_DNA-bd_sf"/>
</dbReference>
<evidence type="ECO:0000259" key="1">
    <source>
        <dbReference type="Pfam" id="PF08279"/>
    </source>
</evidence>
<dbReference type="InterPro" id="IPR026881">
    <property type="entry name" value="WYL_dom"/>
</dbReference>
<dbReference type="InterPro" id="IPR036390">
    <property type="entry name" value="WH_DNA-bd_sf"/>
</dbReference>
<evidence type="ECO:0000313" key="5">
    <source>
        <dbReference type="Proteomes" id="UP001620397"/>
    </source>
</evidence>
<comment type="caution">
    <text evidence="4">The sequence shown here is derived from an EMBL/GenBank/DDBJ whole genome shotgun (WGS) entry which is preliminary data.</text>
</comment>
<feature type="domain" description="Helix-turn-helix type 11" evidence="1">
    <location>
        <begin position="7"/>
        <end position="59"/>
    </location>
</feature>
<protein>
    <submittedName>
        <fullName evidence="4">YafY family transcriptional regulator</fullName>
    </submittedName>
</protein>
<dbReference type="PANTHER" id="PTHR34580">
    <property type="match status" value="1"/>
</dbReference>
<dbReference type="Pfam" id="PF13280">
    <property type="entry name" value="WYL"/>
    <property type="match status" value="1"/>
</dbReference>
<dbReference type="PROSITE" id="PS52050">
    <property type="entry name" value="WYL"/>
    <property type="match status" value="1"/>
</dbReference>
<name>A0ABW8KKL8_9GAMM</name>
<dbReference type="InterPro" id="IPR057727">
    <property type="entry name" value="WCX_dom"/>
</dbReference>
<reference evidence="4 5" key="1">
    <citation type="submission" date="2020-10" db="EMBL/GenBank/DDBJ databases">
        <title>Phylogeny of dyella-like bacteria.</title>
        <authorList>
            <person name="Fu J."/>
        </authorList>
    </citation>
    <scope>NUCLEOTIDE SEQUENCE [LARGE SCALE GENOMIC DNA]</scope>
    <source>
        <strain evidence="4 5">DKC-1</strain>
    </source>
</reference>
<evidence type="ECO:0000259" key="3">
    <source>
        <dbReference type="Pfam" id="PF25583"/>
    </source>
</evidence>
<dbReference type="Pfam" id="PF25583">
    <property type="entry name" value="WCX"/>
    <property type="match status" value="1"/>
</dbReference>
<dbReference type="InterPro" id="IPR051534">
    <property type="entry name" value="CBASS_pafABC_assoc_protein"/>
</dbReference>
<dbReference type="PIRSF" id="PIRSF016838">
    <property type="entry name" value="PafC"/>
    <property type="match status" value="1"/>
</dbReference>
<dbReference type="Gene3D" id="1.10.10.10">
    <property type="entry name" value="Winged helix-like DNA-binding domain superfamily/Winged helix DNA-binding domain"/>
    <property type="match status" value="1"/>
</dbReference>
<dbReference type="EMBL" id="JADIKL010000015">
    <property type="protein sequence ID" value="MFK2932663.1"/>
    <property type="molecule type" value="Genomic_DNA"/>
</dbReference>
<dbReference type="InterPro" id="IPR013196">
    <property type="entry name" value="HTH_11"/>
</dbReference>
<dbReference type="Proteomes" id="UP001620397">
    <property type="component" value="Unassembled WGS sequence"/>
</dbReference>
<dbReference type="Pfam" id="PF08279">
    <property type="entry name" value="HTH_11"/>
    <property type="match status" value="1"/>
</dbReference>
<dbReference type="InterPro" id="IPR028349">
    <property type="entry name" value="PafC-like"/>
</dbReference>
<feature type="domain" description="WYL" evidence="2">
    <location>
        <begin position="143"/>
        <end position="209"/>
    </location>
</feature>
<evidence type="ECO:0000259" key="2">
    <source>
        <dbReference type="Pfam" id="PF13280"/>
    </source>
</evidence>
<sequence length="319" mass="35059">MTQPTTRVLAVLELLQGCGRISGPELARRIGVDGRTLRRYIATLEELGVPIVAERGRYGAYMLVPGFKLPPLMFNDDEALALSVGLVAARGLGLAEAAPAVASAQAKLARVTPDRLKRQLHAIAETVRVDLAHTSDAPHSNEALIALTAAAQAQQRVHLDYTTPQHQRSERDVDPYGLAWRAGAWYVVGWCHLRHDLRSFRLDRIGAVQALATHFERPADFDALEQLAFSIATLPRSMAIEVLLRTDLKTARDAFSLAFGLFEPVDGGVLLRSSADDLDWFARQLARLPFDFEVRTPARLRNALKRHAARLQKLAAVGG</sequence>
<keyword evidence="5" id="KW-1185">Reference proteome</keyword>
<gene>
    <name evidence="4" type="ORF">ISP14_17920</name>
</gene>
<dbReference type="SUPFAM" id="SSF46785">
    <property type="entry name" value="Winged helix' DNA-binding domain"/>
    <property type="match status" value="1"/>
</dbReference>
<proteinExistence type="predicted"/>
<dbReference type="RefSeq" id="WP_404542575.1">
    <property type="nucleotide sequence ID" value="NZ_JADIKL010000015.1"/>
</dbReference>
<organism evidence="4 5">
    <name type="scientific">Dyella agri</name>
    <dbReference type="NCBI Taxonomy" id="1926869"/>
    <lineage>
        <taxon>Bacteria</taxon>
        <taxon>Pseudomonadati</taxon>
        <taxon>Pseudomonadota</taxon>
        <taxon>Gammaproteobacteria</taxon>
        <taxon>Lysobacterales</taxon>
        <taxon>Rhodanobacteraceae</taxon>
        <taxon>Dyella</taxon>
    </lineage>
</organism>